<dbReference type="EMBL" id="CP041692">
    <property type="protein sequence ID" value="QDP98331.1"/>
    <property type="molecule type" value="Genomic_DNA"/>
</dbReference>
<name>A0A516Q536_9ACTN</name>
<organism evidence="3 4">
    <name type="scientific">Microlunatus elymi</name>
    <dbReference type="NCBI Taxonomy" id="2596828"/>
    <lineage>
        <taxon>Bacteria</taxon>
        <taxon>Bacillati</taxon>
        <taxon>Actinomycetota</taxon>
        <taxon>Actinomycetes</taxon>
        <taxon>Propionibacteriales</taxon>
        <taxon>Propionibacteriaceae</taxon>
        <taxon>Microlunatus</taxon>
    </lineage>
</organism>
<keyword evidence="4" id="KW-1185">Reference proteome</keyword>
<dbReference type="InterPro" id="IPR036165">
    <property type="entry name" value="YefM-like_sf"/>
</dbReference>
<proteinExistence type="inferred from homology"/>
<evidence type="ECO:0000313" key="3">
    <source>
        <dbReference type="EMBL" id="QDP98331.1"/>
    </source>
</evidence>
<sequence length="89" mass="9942">MKTIGTRELKQNPNTVIELVRESGEEFEITSYGRPTGVRIVPVRPGPRRWVTGASLADVQPMAPGRVASWREDIERSPSGEVLDPWEQA</sequence>
<accession>A0A516Q536</accession>
<evidence type="ECO:0000313" key="4">
    <source>
        <dbReference type="Proteomes" id="UP000319263"/>
    </source>
</evidence>
<dbReference type="KEGG" id="mik:FOE78_22645"/>
<evidence type="ECO:0000256" key="2">
    <source>
        <dbReference type="RuleBase" id="RU362080"/>
    </source>
</evidence>
<comment type="similarity">
    <text evidence="1 2">Belongs to the phD/YefM antitoxin family.</text>
</comment>
<dbReference type="OrthoDB" id="557859at2"/>
<comment type="function">
    <text evidence="2">Antitoxin component of a type II toxin-antitoxin (TA) system.</text>
</comment>
<protein>
    <recommendedName>
        <fullName evidence="2">Antitoxin</fullName>
    </recommendedName>
</protein>
<gene>
    <name evidence="3" type="ORF">FOE78_22645</name>
</gene>
<reference evidence="3 4" key="1">
    <citation type="submission" date="2019-07" db="EMBL/GenBank/DDBJ databases">
        <title>Microlunatus dokdonensis sp. nov. isolated from the rhizospheric soil of the wild plant Elymus tsukushiensis.</title>
        <authorList>
            <person name="Ghim S.-Y."/>
            <person name="Hwang Y.-J."/>
            <person name="Son J.-S."/>
            <person name="Shin J.-H."/>
        </authorList>
    </citation>
    <scope>NUCLEOTIDE SEQUENCE [LARGE SCALE GENOMIC DNA]</scope>
    <source>
        <strain evidence="3 4">KUDC0627</strain>
    </source>
</reference>
<dbReference type="InterPro" id="IPR006442">
    <property type="entry name" value="Antitoxin_Phd/YefM"/>
</dbReference>
<dbReference type="Pfam" id="PF02604">
    <property type="entry name" value="PhdYeFM_antitox"/>
    <property type="match status" value="1"/>
</dbReference>
<dbReference type="RefSeq" id="WP_143988270.1">
    <property type="nucleotide sequence ID" value="NZ_CP041692.1"/>
</dbReference>
<dbReference type="SUPFAM" id="SSF143120">
    <property type="entry name" value="YefM-like"/>
    <property type="match status" value="1"/>
</dbReference>
<evidence type="ECO:0000256" key="1">
    <source>
        <dbReference type="ARBA" id="ARBA00009981"/>
    </source>
</evidence>
<dbReference type="Proteomes" id="UP000319263">
    <property type="component" value="Chromosome"/>
</dbReference>
<dbReference type="AlphaFoldDB" id="A0A516Q536"/>